<dbReference type="PANTHER" id="PTHR11070">
    <property type="entry name" value="UVRD / RECB / PCRA DNA HELICASE FAMILY MEMBER"/>
    <property type="match status" value="1"/>
</dbReference>
<dbReference type="GO" id="GO:0033202">
    <property type="term" value="C:DNA helicase complex"/>
    <property type="evidence" value="ECO:0007669"/>
    <property type="project" value="TreeGrafter"/>
</dbReference>
<protein>
    <recommendedName>
        <fullName evidence="9">DNA 3'-5' helicase</fullName>
        <ecNumber evidence="9">5.6.2.4</ecNumber>
    </recommendedName>
</protein>
<evidence type="ECO:0000256" key="3">
    <source>
        <dbReference type="ARBA" id="ARBA00022801"/>
    </source>
</evidence>
<proteinExistence type="inferred from homology"/>
<dbReference type="SUPFAM" id="SSF52540">
    <property type="entry name" value="P-loop containing nucleoside triphosphate hydrolases"/>
    <property type="match status" value="1"/>
</dbReference>
<dbReference type="Gene3D" id="3.40.50.300">
    <property type="entry name" value="P-loop containing nucleotide triphosphate hydrolases"/>
    <property type="match status" value="2"/>
</dbReference>
<dbReference type="EMBL" id="VXPY01000002">
    <property type="protein sequence ID" value="MYD88748.1"/>
    <property type="molecule type" value="Genomic_DNA"/>
</dbReference>
<evidence type="ECO:0000259" key="13">
    <source>
        <dbReference type="PROSITE" id="PS51217"/>
    </source>
</evidence>
<dbReference type="EC" id="5.6.2.4" evidence="9"/>
<feature type="domain" description="UvrD-like helicase C-terminal" evidence="13">
    <location>
        <begin position="315"/>
        <end position="621"/>
    </location>
</feature>
<dbReference type="Pfam" id="PF00580">
    <property type="entry name" value="UvrD-helicase"/>
    <property type="match status" value="1"/>
</dbReference>
<keyword evidence="3 11" id="KW-0378">Hydrolase</keyword>
<keyword evidence="4 11" id="KW-0347">Helicase</keyword>
<reference evidence="14" key="1">
    <citation type="submission" date="2019-09" db="EMBL/GenBank/DDBJ databases">
        <title>Characterisation of the sponge microbiome using genome-centric metagenomics.</title>
        <authorList>
            <person name="Engelberts J.P."/>
            <person name="Robbins S.J."/>
            <person name="De Goeij J.M."/>
            <person name="Aranda M."/>
            <person name="Bell S.C."/>
            <person name="Webster N.S."/>
        </authorList>
    </citation>
    <scope>NUCLEOTIDE SEQUENCE</scope>
    <source>
        <strain evidence="14">SB0662_bin_9</strain>
    </source>
</reference>
<evidence type="ECO:0000256" key="2">
    <source>
        <dbReference type="ARBA" id="ARBA00022741"/>
    </source>
</evidence>
<feature type="domain" description="UvrD-like helicase ATP-binding" evidence="12">
    <location>
        <begin position="1"/>
        <end position="314"/>
    </location>
</feature>
<dbReference type="PANTHER" id="PTHR11070:SF2">
    <property type="entry name" value="ATP-DEPENDENT DNA HELICASE SRS2"/>
    <property type="match status" value="1"/>
</dbReference>
<dbReference type="GO" id="GO:0016787">
    <property type="term" value="F:hydrolase activity"/>
    <property type="evidence" value="ECO:0007669"/>
    <property type="project" value="UniProtKB-UniRule"/>
</dbReference>
<feature type="binding site" evidence="11">
    <location>
        <begin position="20"/>
        <end position="27"/>
    </location>
    <ligand>
        <name>ATP</name>
        <dbReference type="ChEBI" id="CHEBI:30616"/>
    </ligand>
</feature>
<evidence type="ECO:0000259" key="12">
    <source>
        <dbReference type="PROSITE" id="PS51198"/>
    </source>
</evidence>
<dbReference type="InterPro" id="IPR027417">
    <property type="entry name" value="P-loop_NTPase"/>
</dbReference>
<dbReference type="InterPro" id="IPR014017">
    <property type="entry name" value="DNA_helicase_UvrD-like_C"/>
</dbReference>
<dbReference type="GO" id="GO:0005524">
    <property type="term" value="F:ATP binding"/>
    <property type="evidence" value="ECO:0007669"/>
    <property type="project" value="UniProtKB-UniRule"/>
</dbReference>
<accession>A0A6B1DMW8</accession>
<dbReference type="InterPro" id="IPR000212">
    <property type="entry name" value="DNA_helicase_UvrD/REP"/>
</dbReference>
<dbReference type="Gene3D" id="1.10.10.160">
    <property type="match status" value="1"/>
</dbReference>
<dbReference type="Pfam" id="PF13361">
    <property type="entry name" value="UvrD_C"/>
    <property type="match status" value="1"/>
</dbReference>
<evidence type="ECO:0000256" key="10">
    <source>
        <dbReference type="ARBA" id="ARBA00048988"/>
    </source>
</evidence>
<evidence type="ECO:0000256" key="5">
    <source>
        <dbReference type="ARBA" id="ARBA00022840"/>
    </source>
</evidence>
<keyword evidence="7" id="KW-0413">Isomerase</keyword>
<evidence type="ECO:0000256" key="4">
    <source>
        <dbReference type="ARBA" id="ARBA00022806"/>
    </source>
</evidence>
<organism evidence="14">
    <name type="scientific">Caldilineaceae bacterium SB0662_bin_9</name>
    <dbReference type="NCBI Taxonomy" id="2605258"/>
    <lineage>
        <taxon>Bacteria</taxon>
        <taxon>Bacillati</taxon>
        <taxon>Chloroflexota</taxon>
        <taxon>Caldilineae</taxon>
        <taxon>Caldilineales</taxon>
        <taxon>Caldilineaceae</taxon>
    </lineage>
</organism>
<keyword evidence="5 11" id="KW-0067">ATP-binding</keyword>
<dbReference type="PROSITE" id="PS51198">
    <property type="entry name" value="UVRD_HELICASE_ATP_BIND"/>
    <property type="match status" value="1"/>
</dbReference>
<name>A0A6B1DMW8_9CHLR</name>
<dbReference type="GO" id="GO:0003677">
    <property type="term" value="F:DNA binding"/>
    <property type="evidence" value="ECO:0007669"/>
    <property type="project" value="UniProtKB-KW"/>
</dbReference>
<sequence length="749" mass="83390">MRAGQKAVLRYAGGPAGISAVPGSGKTFTLSLLACKLIGDLARDPDAGSAEVLVVTFARSAAANIRQRIREYRAAMGSRTPGLGYTVCTLHSLANRIVRDRPGTVGLGADFRVLDDHETQGFIRSFIGDETQRAKALAAVLFEQSRSVDNAKVFGRFRRDLESWIYTLFREFKLRSLTPERLASVLRDRGDQVVWSLMLDLYASYQRQLRELDAVDYTDLLRLAVEALEQDPELCSRLERKWPFVLEDEAQDSNRLQERIIGCLTRGQGNWIRVGDPNQSISTTFTGADAKLLPAFLARTETRRYELPQSGRCARPILEAANHWITWSREFYRHFAKVDPLEPPLIAPTDADDPQPNPRGYVPQVCSYLPVGRQPAVWDDTCDRMADLIRDRLRRPGADTYSWAVLVPTQQKANQVVEALRARAVPVDDSLVRISDARRILIETVAYSLDLVVSPNLAALEAVWQAAYAPEPKLVETEAVVEPEEVPGIDKAGEGPTAFDAWLALEPEGFDASSEASQAAWDLQAAVRRWLDAVSLPPDEFVLLAAQDLFATPFELAVCYCLAGHLGEHMARERHHDFASCSALLRRVASGAERIELPDEASTYKAESGTVTVCTMHGAKGLEWDRVFLLGLNNYAFPADPETDQFMSRLYYVKDQWDLPAELMAVVDHALDQRLEEFMPGVATVDNCAAYVSERLRLLYVGLTRAREQVVLVPDCGRSRNQNAQAEAHRELDDYLAKVHAAHAQPVSG</sequence>
<keyword evidence="6" id="KW-0238">DNA-binding</keyword>
<keyword evidence="2 11" id="KW-0547">Nucleotide-binding</keyword>
<comment type="caution">
    <text evidence="14">The sequence shown here is derived from an EMBL/GenBank/DDBJ whole genome shotgun (WGS) entry which is preliminary data.</text>
</comment>
<dbReference type="InterPro" id="IPR014016">
    <property type="entry name" value="UvrD-like_ATP-bd"/>
</dbReference>
<evidence type="ECO:0000256" key="9">
    <source>
        <dbReference type="ARBA" id="ARBA00034808"/>
    </source>
</evidence>
<comment type="catalytic activity">
    <reaction evidence="10">
        <text>ATP + H2O = ADP + phosphate + H(+)</text>
        <dbReference type="Rhea" id="RHEA:13065"/>
        <dbReference type="ChEBI" id="CHEBI:15377"/>
        <dbReference type="ChEBI" id="CHEBI:15378"/>
        <dbReference type="ChEBI" id="CHEBI:30616"/>
        <dbReference type="ChEBI" id="CHEBI:43474"/>
        <dbReference type="ChEBI" id="CHEBI:456216"/>
        <dbReference type="EC" id="5.6.2.4"/>
    </reaction>
</comment>
<dbReference type="InterPro" id="IPR013986">
    <property type="entry name" value="DExx_box_DNA_helicase_dom_sf"/>
</dbReference>
<comment type="similarity">
    <text evidence="1">Belongs to the helicase family. UvrD subfamily.</text>
</comment>
<evidence type="ECO:0000313" key="14">
    <source>
        <dbReference type="EMBL" id="MYD88748.1"/>
    </source>
</evidence>
<dbReference type="PROSITE" id="PS51217">
    <property type="entry name" value="UVRD_HELICASE_CTER"/>
    <property type="match status" value="1"/>
</dbReference>
<comment type="catalytic activity">
    <reaction evidence="8">
        <text>Couples ATP hydrolysis with the unwinding of duplex DNA by translocating in the 3'-5' direction.</text>
        <dbReference type="EC" id="5.6.2.4"/>
    </reaction>
</comment>
<dbReference type="AlphaFoldDB" id="A0A6B1DMW8"/>
<evidence type="ECO:0000256" key="11">
    <source>
        <dbReference type="PROSITE-ProRule" id="PRU00560"/>
    </source>
</evidence>
<evidence type="ECO:0000256" key="8">
    <source>
        <dbReference type="ARBA" id="ARBA00034617"/>
    </source>
</evidence>
<dbReference type="GO" id="GO:0043138">
    <property type="term" value="F:3'-5' DNA helicase activity"/>
    <property type="evidence" value="ECO:0007669"/>
    <property type="project" value="UniProtKB-EC"/>
</dbReference>
<evidence type="ECO:0000256" key="1">
    <source>
        <dbReference type="ARBA" id="ARBA00009922"/>
    </source>
</evidence>
<dbReference type="GO" id="GO:0000725">
    <property type="term" value="P:recombinational repair"/>
    <property type="evidence" value="ECO:0007669"/>
    <property type="project" value="TreeGrafter"/>
</dbReference>
<evidence type="ECO:0000256" key="6">
    <source>
        <dbReference type="ARBA" id="ARBA00023125"/>
    </source>
</evidence>
<gene>
    <name evidence="14" type="ORF">F4Y08_00180</name>
</gene>
<dbReference type="GO" id="GO:0005829">
    <property type="term" value="C:cytosol"/>
    <property type="evidence" value="ECO:0007669"/>
    <property type="project" value="TreeGrafter"/>
</dbReference>
<evidence type="ECO:0000256" key="7">
    <source>
        <dbReference type="ARBA" id="ARBA00023235"/>
    </source>
</evidence>